<keyword evidence="2" id="KW-1185">Reference proteome</keyword>
<organism evidence="1 2">
    <name type="scientific">Glossina pallidipes</name>
    <name type="common">Tsetse fly</name>
    <dbReference type="NCBI Taxonomy" id="7398"/>
    <lineage>
        <taxon>Eukaryota</taxon>
        <taxon>Metazoa</taxon>
        <taxon>Ecdysozoa</taxon>
        <taxon>Arthropoda</taxon>
        <taxon>Hexapoda</taxon>
        <taxon>Insecta</taxon>
        <taxon>Pterygota</taxon>
        <taxon>Neoptera</taxon>
        <taxon>Endopterygota</taxon>
        <taxon>Diptera</taxon>
        <taxon>Brachycera</taxon>
        <taxon>Muscomorpha</taxon>
        <taxon>Hippoboscoidea</taxon>
        <taxon>Glossinidae</taxon>
        <taxon>Glossina</taxon>
    </lineage>
</organism>
<dbReference type="AlphaFoldDB" id="A0A1A9ZN20"/>
<dbReference type="EnsemblMetazoa" id="GPAI019775-RA">
    <property type="protein sequence ID" value="GPAI019775-PA"/>
    <property type="gene ID" value="GPAI019775"/>
</dbReference>
<dbReference type="Proteomes" id="UP000092445">
    <property type="component" value="Unassembled WGS sequence"/>
</dbReference>
<dbReference type="VEuPathDB" id="VectorBase:GPAI019775"/>
<sequence>MYVEAQNAFFLLLQFMSSTRRCLNISLSFGRLTTVHDLLSNLTVNSSSAALIVVIVNSLCSIQLPKRILGHLFFKCALADFLFSQCLREGKYLMGQFVPHFYRKKLKNISICTRKEGLHQPVHCHGLSDIVVGHMPMLVVVSTKFLTFKDKESLKVLNFYANG</sequence>
<reference evidence="1" key="2">
    <citation type="submission" date="2020-05" db="UniProtKB">
        <authorList>
            <consortium name="EnsemblMetazoa"/>
        </authorList>
    </citation>
    <scope>IDENTIFICATION</scope>
    <source>
        <strain evidence="1">IAEA</strain>
    </source>
</reference>
<name>A0A1A9ZN20_GLOPL</name>
<evidence type="ECO:0000313" key="1">
    <source>
        <dbReference type="EnsemblMetazoa" id="GPAI019775-PA"/>
    </source>
</evidence>
<reference evidence="2" key="1">
    <citation type="submission" date="2014-03" db="EMBL/GenBank/DDBJ databases">
        <authorList>
            <person name="Aksoy S."/>
            <person name="Warren W."/>
            <person name="Wilson R.K."/>
        </authorList>
    </citation>
    <scope>NUCLEOTIDE SEQUENCE [LARGE SCALE GENOMIC DNA]</scope>
    <source>
        <strain evidence="2">IAEA</strain>
    </source>
</reference>
<accession>A0A1A9ZN20</accession>
<proteinExistence type="predicted"/>
<evidence type="ECO:0000313" key="2">
    <source>
        <dbReference type="Proteomes" id="UP000092445"/>
    </source>
</evidence>
<protein>
    <submittedName>
        <fullName evidence="1">Uncharacterized protein</fullName>
    </submittedName>
</protein>